<dbReference type="OrthoDB" id="4158841at2759"/>
<dbReference type="Proteomes" id="UP000663671">
    <property type="component" value="Chromosome 2"/>
</dbReference>
<feature type="compositionally biased region" description="Acidic residues" evidence="1">
    <location>
        <begin position="349"/>
        <end position="362"/>
    </location>
</feature>
<feature type="region of interest" description="Disordered" evidence="1">
    <location>
        <begin position="248"/>
        <end position="296"/>
    </location>
</feature>
<sequence>MAAASTASKPEQTQEPTSSSLNPTIPLAQQRLASPFLYQGPPSPNTLPGSNYYNLPQNSATVKPASAAAAAHPSVQPPLLHEHSIQSTHTQGRTAATIITTTTTQLTPAQGPIPSSPLMRPSRFPTQGQGSGLSYAGAYGTGMGLGKGLGDGQGPHAHARDGNSGGNADALWQQMQNTLAEVELSAMSGDHVFGRQHAQALQELRDKQLLLALAWARSEADEVVENLPADESASITSATVAGAATTSKGVGTGGASGGGGGGGVAGGGGGTESTGKDPTAPATDKETQEKLMSEKTERDILLARKRREANDRYFDRVNSGVLDVVAKLEEVASAMRVVERESKDIWNESGDDGNDGENDGENDSNHMDGHSAVGSAAASTATTTSRNHQRTT</sequence>
<protein>
    <submittedName>
        <fullName evidence="2">Uncharacterized protein</fullName>
    </submittedName>
</protein>
<dbReference type="AlphaFoldDB" id="A0A8A1M4H3"/>
<feature type="compositionally biased region" description="Gly residues" evidence="1">
    <location>
        <begin position="250"/>
        <end position="272"/>
    </location>
</feature>
<reference evidence="2" key="1">
    <citation type="submission" date="2021-01" db="EMBL/GenBank/DDBJ databases">
        <title>Chromosome-level genome assembly of a human fungal pathogen reveals clustering of transcriptionally co-regulated genes.</title>
        <authorList>
            <person name="Voorhies M."/>
            <person name="Cohen S."/>
            <person name="Shea T.P."/>
            <person name="Petrus S."/>
            <person name="Munoz J.F."/>
            <person name="Poplawski S."/>
            <person name="Goldman W.E."/>
            <person name="Michael T."/>
            <person name="Cuomo C.A."/>
            <person name="Sil A."/>
            <person name="Beyhan S."/>
        </authorList>
    </citation>
    <scope>NUCLEOTIDE SEQUENCE</scope>
    <source>
        <strain evidence="2">WU24</strain>
    </source>
</reference>
<proteinExistence type="predicted"/>
<accession>A0A8A1M4H3</accession>
<gene>
    <name evidence="2" type="ORF">I7I51_08787</name>
</gene>
<evidence type="ECO:0000313" key="2">
    <source>
        <dbReference type="EMBL" id="QSS59352.1"/>
    </source>
</evidence>
<evidence type="ECO:0000256" key="1">
    <source>
        <dbReference type="SAM" id="MobiDB-lite"/>
    </source>
</evidence>
<name>A0A8A1M4H3_AJECA</name>
<feature type="region of interest" description="Disordered" evidence="1">
    <location>
        <begin position="1"/>
        <end position="53"/>
    </location>
</feature>
<feature type="compositionally biased region" description="Low complexity" evidence="1">
    <location>
        <begin position="375"/>
        <end position="385"/>
    </location>
</feature>
<evidence type="ECO:0000313" key="3">
    <source>
        <dbReference type="Proteomes" id="UP000663671"/>
    </source>
</evidence>
<feature type="compositionally biased region" description="Basic and acidic residues" evidence="1">
    <location>
        <begin position="283"/>
        <end position="296"/>
    </location>
</feature>
<dbReference type="EMBL" id="CP069109">
    <property type="protein sequence ID" value="QSS59352.1"/>
    <property type="molecule type" value="Genomic_DNA"/>
</dbReference>
<organism evidence="2 3">
    <name type="scientific">Ajellomyces capsulatus</name>
    <name type="common">Darling's disease fungus</name>
    <name type="synonym">Histoplasma capsulatum</name>
    <dbReference type="NCBI Taxonomy" id="5037"/>
    <lineage>
        <taxon>Eukaryota</taxon>
        <taxon>Fungi</taxon>
        <taxon>Dikarya</taxon>
        <taxon>Ascomycota</taxon>
        <taxon>Pezizomycotina</taxon>
        <taxon>Eurotiomycetes</taxon>
        <taxon>Eurotiomycetidae</taxon>
        <taxon>Onygenales</taxon>
        <taxon>Ajellomycetaceae</taxon>
        <taxon>Histoplasma</taxon>
    </lineage>
</organism>
<dbReference type="Pfam" id="PF17242">
    <property type="entry name" value="DUF5315"/>
    <property type="match status" value="1"/>
</dbReference>
<feature type="region of interest" description="Disordered" evidence="1">
    <location>
        <begin position="338"/>
        <end position="392"/>
    </location>
</feature>
<feature type="compositionally biased region" description="Polar residues" evidence="1">
    <location>
        <begin position="1"/>
        <end position="23"/>
    </location>
</feature>
<dbReference type="VEuPathDB" id="FungiDB:I7I51_08787"/>